<evidence type="ECO:0000313" key="1">
    <source>
        <dbReference type="EMBL" id="KZV23690.1"/>
    </source>
</evidence>
<dbReference type="Proteomes" id="UP000250235">
    <property type="component" value="Unassembled WGS sequence"/>
</dbReference>
<dbReference type="AlphaFoldDB" id="A0A2Z7AS33"/>
<dbReference type="EMBL" id="KV013396">
    <property type="protein sequence ID" value="KZV23690.1"/>
    <property type="molecule type" value="Genomic_DNA"/>
</dbReference>
<evidence type="ECO:0000313" key="2">
    <source>
        <dbReference type="Proteomes" id="UP000250235"/>
    </source>
</evidence>
<sequence length="88" mass="9240">MSSCDSRLCATSFELVEICFGVGYCSPNLIFFDCRWYTAPIEVRVVALDSSCWDASFGAAFGRLLEAGYHGYSAGRGVDPAGGAPGGG</sequence>
<gene>
    <name evidence="1" type="ORF">F511_31613</name>
</gene>
<accession>A0A2Z7AS33</accession>
<organism evidence="1 2">
    <name type="scientific">Dorcoceras hygrometricum</name>
    <dbReference type="NCBI Taxonomy" id="472368"/>
    <lineage>
        <taxon>Eukaryota</taxon>
        <taxon>Viridiplantae</taxon>
        <taxon>Streptophyta</taxon>
        <taxon>Embryophyta</taxon>
        <taxon>Tracheophyta</taxon>
        <taxon>Spermatophyta</taxon>
        <taxon>Magnoliopsida</taxon>
        <taxon>eudicotyledons</taxon>
        <taxon>Gunneridae</taxon>
        <taxon>Pentapetalae</taxon>
        <taxon>asterids</taxon>
        <taxon>lamiids</taxon>
        <taxon>Lamiales</taxon>
        <taxon>Gesneriaceae</taxon>
        <taxon>Didymocarpoideae</taxon>
        <taxon>Trichosporeae</taxon>
        <taxon>Loxocarpinae</taxon>
        <taxon>Dorcoceras</taxon>
    </lineage>
</organism>
<name>A0A2Z7AS33_9LAMI</name>
<keyword evidence="2" id="KW-1185">Reference proteome</keyword>
<proteinExistence type="predicted"/>
<protein>
    <submittedName>
        <fullName evidence="1">Uncharacterized protein</fullName>
    </submittedName>
</protein>
<reference evidence="1 2" key="1">
    <citation type="journal article" date="2015" name="Proc. Natl. Acad. Sci. U.S.A.">
        <title>The resurrection genome of Boea hygrometrica: A blueprint for survival of dehydration.</title>
        <authorList>
            <person name="Xiao L."/>
            <person name="Yang G."/>
            <person name="Zhang L."/>
            <person name="Yang X."/>
            <person name="Zhao S."/>
            <person name="Ji Z."/>
            <person name="Zhou Q."/>
            <person name="Hu M."/>
            <person name="Wang Y."/>
            <person name="Chen M."/>
            <person name="Xu Y."/>
            <person name="Jin H."/>
            <person name="Xiao X."/>
            <person name="Hu G."/>
            <person name="Bao F."/>
            <person name="Hu Y."/>
            <person name="Wan P."/>
            <person name="Li L."/>
            <person name="Deng X."/>
            <person name="Kuang T."/>
            <person name="Xiang C."/>
            <person name="Zhu J.K."/>
            <person name="Oliver M.J."/>
            <person name="He Y."/>
        </authorList>
    </citation>
    <scope>NUCLEOTIDE SEQUENCE [LARGE SCALE GENOMIC DNA]</scope>
    <source>
        <strain evidence="2">cv. XS01</strain>
    </source>
</reference>